<reference evidence="2" key="1">
    <citation type="submission" date="2022-11" db="UniProtKB">
        <authorList>
            <consortium name="WormBaseParasite"/>
        </authorList>
    </citation>
    <scope>IDENTIFICATION</scope>
</reference>
<protein>
    <submittedName>
        <fullName evidence="2">BTB domain-containing protein</fullName>
    </submittedName>
</protein>
<dbReference type="WBParaSite" id="JU765_v2.g10743.t1">
    <property type="protein sequence ID" value="JU765_v2.g10743.t1"/>
    <property type="gene ID" value="JU765_v2.g10743"/>
</dbReference>
<dbReference type="Proteomes" id="UP000887576">
    <property type="component" value="Unplaced"/>
</dbReference>
<sequence>MVIKIIKTSVVHVPADSIDCFCPKPVKIKWKCTVEHITDKLSHIFSNNLSNGFDQFGRKNQLVVDGFMKIESVLKFTFDDKMVQELEKPIPLTVALLDDDKFKDFTIQVENKEIMVHKNIIAVASPVFSAMLEPHTKEFKEGRVTIEDFDYETVKAGVDLIYTQKLNNDLPIKKLLDLYKFVDKYDLADKEQFFIKFDNKIDLKTVLEISKFSKTNSMDELYKKCVEWFADNFEDNVDDMDDFKQLDPQFVMDVKAFKS</sequence>
<accession>A0AC34PWY6</accession>
<evidence type="ECO:0000313" key="1">
    <source>
        <dbReference type="Proteomes" id="UP000887576"/>
    </source>
</evidence>
<evidence type="ECO:0000313" key="2">
    <source>
        <dbReference type="WBParaSite" id="JU765_v2.g10743.t1"/>
    </source>
</evidence>
<organism evidence="1 2">
    <name type="scientific">Panagrolaimus sp. JU765</name>
    <dbReference type="NCBI Taxonomy" id="591449"/>
    <lineage>
        <taxon>Eukaryota</taxon>
        <taxon>Metazoa</taxon>
        <taxon>Ecdysozoa</taxon>
        <taxon>Nematoda</taxon>
        <taxon>Chromadorea</taxon>
        <taxon>Rhabditida</taxon>
        <taxon>Tylenchina</taxon>
        <taxon>Panagrolaimomorpha</taxon>
        <taxon>Panagrolaimoidea</taxon>
        <taxon>Panagrolaimidae</taxon>
        <taxon>Panagrolaimus</taxon>
    </lineage>
</organism>
<proteinExistence type="predicted"/>
<name>A0AC34PWY6_9BILA</name>